<feature type="compositionally biased region" description="Low complexity" evidence="1">
    <location>
        <begin position="58"/>
        <end position="83"/>
    </location>
</feature>
<evidence type="ECO:0000256" key="2">
    <source>
        <dbReference type="SAM" id="SignalP"/>
    </source>
</evidence>
<dbReference type="EMBL" id="BMLB01000001">
    <property type="protein sequence ID" value="GGK59632.1"/>
    <property type="molecule type" value="Genomic_DNA"/>
</dbReference>
<dbReference type="CDD" id="cd13120">
    <property type="entry name" value="BF2867_like_N"/>
    <property type="match status" value="1"/>
</dbReference>
<gene>
    <name evidence="3" type="ORF">GCM10011509_04870</name>
</gene>
<evidence type="ECO:0000256" key="1">
    <source>
        <dbReference type="SAM" id="MobiDB-lite"/>
    </source>
</evidence>
<comment type="caution">
    <text evidence="3">The sequence shown here is derived from an EMBL/GenBank/DDBJ whole genome shotgun (WGS) entry which is preliminary data.</text>
</comment>
<accession>A0ABQ2F4W9</accession>
<evidence type="ECO:0000313" key="4">
    <source>
        <dbReference type="Proteomes" id="UP000662111"/>
    </source>
</evidence>
<keyword evidence="4" id="KW-1185">Reference proteome</keyword>
<feature type="region of interest" description="Disordered" evidence="1">
    <location>
        <begin position="32"/>
        <end position="92"/>
    </location>
</feature>
<evidence type="ECO:0008006" key="5">
    <source>
        <dbReference type="Google" id="ProtNLM"/>
    </source>
</evidence>
<sequence>MRSVYRFVMKFSRMTAAVTLASALVLTACSGDDETDDASTPASGATSEGAATGGPGDDGSATSAADGDSATATAATDDAAATSEAMTTDEGQAAMSVEDAEAVAATVMEARHESFQGDGDEVTDAQRSAFMGSARTAVEAADQLEEVFGEPAETEADAAPEPNVLAISREDGDLPEFLLVQTVPADEVPVLHLLESRTGEDKDFRIIWEARMLPGTEVPTFDRRSVGTPVLREGQGTLLANPRDTLKELGAYISWPQPEDIPDYRTHGYSPAVRKAAEEQAAAVADQASLREKNWLVSDDTKTLMFEDGSAFVIGTLLRDTTFTVNANSVLTAPESFVALAGDDEITDEAVLRTMVFVGMRVPAEGVDFKPEMIAAREQLVEAWGE</sequence>
<dbReference type="Proteomes" id="UP000662111">
    <property type="component" value="Unassembled WGS sequence"/>
</dbReference>
<protein>
    <recommendedName>
        <fullName evidence="5">Lipoprotein</fullName>
    </recommendedName>
</protein>
<feature type="compositionally biased region" description="Low complexity" evidence="1">
    <location>
        <begin position="38"/>
        <end position="50"/>
    </location>
</feature>
<keyword evidence="2" id="KW-0732">Signal</keyword>
<dbReference type="PROSITE" id="PS51257">
    <property type="entry name" value="PROKAR_LIPOPROTEIN"/>
    <property type="match status" value="1"/>
</dbReference>
<feature type="signal peptide" evidence="2">
    <location>
        <begin position="1"/>
        <end position="30"/>
    </location>
</feature>
<name>A0ABQ2F4W9_9MICO</name>
<reference evidence="4" key="1">
    <citation type="journal article" date="2019" name="Int. J. Syst. Evol. Microbiol.">
        <title>The Global Catalogue of Microorganisms (GCM) 10K type strain sequencing project: providing services to taxonomists for standard genome sequencing and annotation.</title>
        <authorList>
            <consortium name="The Broad Institute Genomics Platform"/>
            <consortium name="The Broad Institute Genome Sequencing Center for Infectious Disease"/>
            <person name="Wu L."/>
            <person name="Ma J."/>
        </authorList>
    </citation>
    <scope>NUCLEOTIDE SEQUENCE [LARGE SCALE GENOMIC DNA]</scope>
    <source>
        <strain evidence="4">CGMCC 1.5362</strain>
    </source>
</reference>
<organism evidence="3 4">
    <name type="scientific">Ornithinimicrobium pekingense</name>
    <dbReference type="NCBI Taxonomy" id="384677"/>
    <lineage>
        <taxon>Bacteria</taxon>
        <taxon>Bacillati</taxon>
        <taxon>Actinomycetota</taxon>
        <taxon>Actinomycetes</taxon>
        <taxon>Micrococcales</taxon>
        <taxon>Ornithinimicrobiaceae</taxon>
        <taxon>Ornithinimicrobium</taxon>
    </lineage>
</organism>
<feature type="chain" id="PRO_5046811702" description="Lipoprotein" evidence="2">
    <location>
        <begin position="31"/>
        <end position="386"/>
    </location>
</feature>
<evidence type="ECO:0000313" key="3">
    <source>
        <dbReference type="EMBL" id="GGK59632.1"/>
    </source>
</evidence>
<proteinExistence type="predicted"/>